<gene>
    <name evidence="5" type="ORF">WA026_006314</name>
</gene>
<protein>
    <recommendedName>
        <fullName evidence="2">Lipase</fullName>
    </recommendedName>
</protein>
<reference evidence="5 6" key="1">
    <citation type="submission" date="2023-03" db="EMBL/GenBank/DDBJ databases">
        <title>Genome insight into feeding habits of ladybird beetles.</title>
        <authorList>
            <person name="Li H.-S."/>
            <person name="Huang Y.-H."/>
            <person name="Pang H."/>
        </authorList>
    </citation>
    <scope>NUCLEOTIDE SEQUENCE [LARGE SCALE GENOMIC DNA]</scope>
    <source>
        <strain evidence="5">SYSU_2023b</strain>
        <tissue evidence="5">Whole body</tissue>
    </source>
</reference>
<evidence type="ECO:0000256" key="3">
    <source>
        <dbReference type="PIRSR" id="PIRSR000862-1"/>
    </source>
</evidence>
<keyword evidence="2" id="KW-0442">Lipid degradation</keyword>
<dbReference type="Proteomes" id="UP001431783">
    <property type="component" value="Unassembled WGS sequence"/>
</dbReference>
<keyword evidence="2" id="KW-0443">Lipid metabolism</keyword>
<dbReference type="Gene3D" id="3.40.50.1820">
    <property type="entry name" value="alpha/beta hydrolase"/>
    <property type="match status" value="1"/>
</dbReference>
<dbReference type="AlphaFoldDB" id="A0AAW1TR33"/>
<feature type="active site" description="Nucleophile" evidence="3">
    <location>
        <position position="155"/>
    </location>
</feature>
<name>A0AAW1TR33_9CUCU</name>
<evidence type="ECO:0000313" key="5">
    <source>
        <dbReference type="EMBL" id="KAK9870230.1"/>
    </source>
</evidence>
<keyword evidence="6" id="KW-1185">Reference proteome</keyword>
<evidence type="ECO:0000259" key="4">
    <source>
        <dbReference type="Pfam" id="PF04083"/>
    </source>
</evidence>
<dbReference type="FunFam" id="3.40.50.1820:FF:000179">
    <property type="entry name" value="Lipase"/>
    <property type="match status" value="1"/>
</dbReference>
<dbReference type="InterPro" id="IPR029058">
    <property type="entry name" value="AB_hydrolase_fold"/>
</dbReference>
<feature type="domain" description="Partial AB-hydrolase lipase" evidence="4">
    <location>
        <begin position="19"/>
        <end position="76"/>
    </location>
</feature>
<comment type="caution">
    <text evidence="5">The sequence shown here is derived from an EMBL/GenBank/DDBJ whole genome shotgun (WGS) entry which is preliminary data.</text>
</comment>
<dbReference type="PANTHER" id="PTHR11005">
    <property type="entry name" value="LYSOSOMAL ACID LIPASE-RELATED"/>
    <property type="match status" value="1"/>
</dbReference>
<evidence type="ECO:0000256" key="2">
    <source>
        <dbReference type="PIRNR" id="PIRNR000862"/>
    </source>
</evidence>
<dbReference type="Pfam" id="PF04083">
    <property type="entry name" value="Abhydro_lipase"/>
    <property type="match status" value="1"/>
</dbReference>
<dbReference type="PIRSF" id="PIRSF000862">
    <property type="entry name" value="Steryl_ester_lip"/>
    <property type="match status" value="1"/>
</dbReference>
<sequence>MSEIAPQLPSVGANRYKARYVEAYGYPVESYWVTTRDGYVLYLVRIPFGKKDRVRQNRPPVLIMHGLLSSSQDWVAYGENRSLPYFCVENGYDVWLGNFRGAPGSVNHEFLNLQTDSEKFWDISWTELGLYDLPALIDFILKKTNHEKLFYIGHSQAGSSFFTMVSELPEYNSKIRLANVMASVTQLSHPTNEWLIAVARLWKALWSSTRALAIYEVPVINILRTLGKVFCPSRNSVSDLCNKFLFLINSYDVQGQLPTSFVPDLFNNYPASASMTQVIHLLQLIDSRRWQKLDYGPTENYRRYGTEIPPLYDTSRATSPVAYYHSTYDLYTNARDARDFAATIPNLVLFYTIPYKRFNHIDFVIGKDAIALLYNKVIETMRNF</sequence>
<evidence type="ECO:0000256" key="1">
    <source>
        <dbReference type="ARBA" id="ARBA00010701"/>
    </source>
</evidence>
<keyword evidence="2" id="KW-0378">Hydrolase</keyword>
<dbReference type="GO" id="GO:0016788">
    <property type="term" value="F:hydrolase activity, acting on ester bonds"/>
    <property type="evidence" value="ECO:0007669"/>
    <property type="project" value="InterPro"/>
</dbReference>
<dbReference type="InterPro" id="IPR025483">
    <property type="entry name" value="Lipase_euk"/>
</dbReference>
<dbReference type="EMBL" id="JARQZJ010000002">
    <property type="protein sequence ID" value="KAK9870230.1"/>
    <property type="molecule type" value="Genomic_DNA"/>
</dbReference>
<organism evidence="5 6">
    <name type="scientific">Henosepilachna vigintioctopunctata</name>
    <dbReference type="NCBI Taxonomy" id="420089"/>
    <lineage>
        <taxon>Eukaryota</taxon>
        <taxon>Metazoa</taxon>
        <taxon>Ecdysozoa</taxon>
        <taxon>Arthropoda</taxon>
        <taxon>Hexapoda</taxon>
        <taxon>Insecta</taxon>
        <taxon>Pterygota</taxon>
        <taxon>Neoptera</taxon>
        <taxon>Endopterygota</taxon>
        <taxon>Coleoptera</taxon>
        <taxon>Polyphaga</taxon>
        <taxon>Cucujiformia</taxon>
        <taxon>Coccinelloidea</taxon>
        <taxon>Coccinellidae</taxon>
        <taxon>Epilachninae</taxon>
        <taxon>Epilachnini</taxon>
        <taxon>Henosepilachna</taxon>
    </lineage>
</organism>
<accession>A0AAW1TR33</accession>
<evidence type="ECO:0000313" key="6">
    <source>
        <dbReference type="Proteomes" id="UP001431783"/>
    </source>
</evidence>
<feature type="active site" description="Charge relay system" evidence="3">
    <location>
        <position position="360"/>
    </location>
</feature>
<feature type="active site" description="Charge relay system" evidence="3">
    <location>
        <position position="329"/>
    </location>
</feature>
<dbReference type="InterPro" id="IPR006693">
    <property type="entry name" value="AB_hydrolase_lipase"/>
</dbReference>
<dbReference type="SUPFAM" id="SSF53474">
    <property type="entry name" value="alpha/beta-Hydrolases"/>
    <property type="match status" value="1"/>
</dbReference>
<dbReference type="GO" id="GO:0016042">
    <property type="term" value="P:lipid catabolic process"/>
    <property type="evidence" value="ECO:0007669"/>
    <property type="project" value="UniProtKB-KW"/>
</dbReference>
<comment type="similarity">
    <text evidence="1 2">Belongs to the AB hydrolase superfamily. Lipase family.</text>
</comment>
<proteinExistence type="inferred from homology"/>